<sequence>MTATMATAETEGNMTDDFMMNFDVTVPISISIVITLLMIVVTIGVLGNLMVIVIVFKNSTMRTTPNAMVASLAVADLLVLLMSVPFKIIFLFTKTWPFGNVWCKVVHHLATSCGLVSVYSLVALSADRYHAIVRPTSYTGNRSACKLSSLVGSLWVISIALGIPPFISSRAMPTLHPDFTFCYMDMGKYKEVYTITFCILMFVFPLLLISVYYSRVAWRLLKSARAIPGEANDKRPQLRSRKRLAVVVLAIVVLFAILWFPHICVRLFFQFHPYAMDLPGMGEAKLFSDVIKYLNPCINPYILCFISSTYRKHFRRSFCWLCSRKRRFDRARSLTFSSKGSSTRTKFTEFLPM</sequence>
<evidence type="ECO:0000256" key="4">
    <source>
        <dbReference type="ARBA" id="ARBA00023040"/>
    </source>
</evidence>
<keyword evidence="4 8" id="KW-0297">G-protein coupled receptor</keyword>
<dbReference type="PROSITE" id="PS50262">
    <property type="entry name" value="G_PROTEIN_RECEP_F1_2"/>
    <property type="match status" value="1"/>
</dbReference>
<dbReference type="SMART" id="SM01381">
    <property type="entry name" value="7TM_GPCR_Srsx"/>
    <property type="match status" value="1"/>
</dbReference>
<dbReference type="EnsemblMetazoa" id="XM_030980849">
    <property type="protein sequence ID" value="XP_030836709"/>
    <property type="gene ID" value="LOC582908"/>
</dbReference>
<feature type="transmembrane region" description="Helical" evidence="9">
    <location>
        <begin position="105"/>
        <end position="126"/>
    </location>
</feature>
<dbReference type="SUPFAM" id="SSF81321">
    <property type="entry name" value="Family A G protein-coupled receptor-like"/>
    <property type="match status" value="1"/>
</dbReference>
<evidence type="ECO:0000256" key="2">
    <source>
        <dbReference type="ARBA" id="ARBA00022692"/>
    </source>
</evidence>
<dbReference type="FunCoup" id="A0A7M7SWL5">
    <property type="interactions" value="639"/>
</dbReference>
<evidence type="ECO:0000256" key="6">
    <source>
        <dbReference type="ARBA" id="ARBA00023170"/>
    </source>
</evidence>
<feature type="transmembrane region" description="Helical" evidence="9">
    <location>
        <begin position="68"/>
        <end position="93"/>
    </location>
</feature>
<dbReference type="Gene3D" id="1.20.1070.10">
    <property type="entry name" value="Rhodopsin 7-helix transmembrane proteins"/>
    <property type="match status" value="1"/>
</dbReference>
<evidence type="ECO:0000256" key="7">
    <source>
        <dbReference type="ARBA" id="ARBA00023224"/>
    </source>
</evidence>
<keyword evidence="7 8" id="KW-0807">Transducer</keyword>
<dbReference type="GO" id="GO:0008188">
    <property type="term" value="F:neuropeptide receptor activity"/>
    <property type="evidence" value="ECO:0000318"/>
    <property type="project" value="GO_Central"/>
</dbReference>
<name>A0A7M7SWL5_STRPU</name>
<dbReference type="Pfam" id="PF00001">
    <property type="entry name" value="7tm_1"/>
    <property type="match status" value="1"/>
</dbReference>
<dbReference type="GeneID" id="582908"/>
<feature type="transmembrane region" description="Helical" evidence="9">
    <location>
        <begin position="244"/>
        <end position="270"/>
    </location>
</feature>
<evidence type="ECO:0000259" key="10">
    <source>
        <dbReference type="PROSITE" id="PS50262"/>
    </source>
</evidence>
<evidence type="ECO:0000256" key="5">
    <source>
        <dbReference type="ARBA" id="ARBA00023136"/>
    </source>
</evidence>
<organism evidence="11 12">
    <name type="scientific">Strongylocentrotus purpuratus</name>
    <name type="common">Purple sea urchin</name>
    <dbReference type="NCBI Taxonomy" id="7668"/>
    <lineage>
        <taxon>Eukaryota</taxon>
        <taxon>Metazoa</taxon>
        <taxon>Echinodermata</taxon>
        <taxon>Eleutherozoa</taxon>
        <taxon>Echinozoa</taxon>
        <taxon>Echinoidea</taxon>
        <taxon>Euechinoidea</taxon>
        <taxon>Echinacea</taxon>
        <taxon>Camarodonta</taxon>
        <taxon>Echinidea</taxon>
        <taxon>Strongylocentrotidae</taxon>
        <taxon>Strongylocentrotus</taxon>
    </lineage>
</organism>
<feature type="transmembrane region" description="Helical" evidence="9">
    <location>
        <begin position="192"/>
        <end position="213"/>
    </location>
</feature>
<dbReference type="PROSITE" id="PS00237">
    <property type="entry name" value="G_PROTEIN_RECEP_F1_1"/>
    <property type="match status" value="1"/>
</dbReference>
<dbReference type="OMA" id="SADRYHA"/>
<dbReference type="RefSeq" id="XP_030836709.1">
    <property type="nucleotide sequence ID" value="XM_030980849.1"/>
</dbReference>
<dbReference type="KEGG" id="spu:582908"/>
<keyword evidence="6 8" id="KW-0675">Receptor</keyword>
<evidence type="ECO:0000256" key="1">
    <source>
        <dbReference type="ARBA" id="ARBA00004141"/>
    </source>
</evidence>
<dbReference type="PRINTS" id="PR00237">
    <property type="entry name" value="GPCRRHODOPSN"/>
</dbReference>
<dbReference type="InParanoid" id="A0A7M7SWL5"/>
<dbReference type="Proteomes" id="UP000007110">
    <property type="component" value="Unassembled WGS sequence"/>
</dbReference>
<keyword evidence="2 8" id="KW-0812">Transmembrane</keyword>
<keyword evidence="3 9" id="KW-1133">Transmembrane helix</keyword>
<dbReference type="InterPro" id="IPR017452">
    <property type="entry name" value="GPCR_Rhodpsn_7TM"/>
</dbReference>
<dbReference type="InterPro" id="IPR000276">
    <property type="entry name" value="GPCR_Rhodpsn"/>
</dbReference>
<reference evidence="11" key="2">
    <citation type="submission" date="2021-01" db="UniProtKB">
        <authorList>
            <consortium name="EnsemblMetazoa"/>
        </authorList>
    </citation>
    <scope>IDENTIFICATION</scope>
</reference>
<feature type="transmembrane region" description="Helical" evidence="9">
    <location>
        <begin position="28"/>
        <end position="56"/>
    </location>
</feature>
<comment type="subcellular location">
    <subcellularLocation>
        <location evidence="1">Membrane</location>
        <topology evidence="1">Multi-pass membrane protein</topology>
    </subcellularLocation>
</comment>
<keyword evidence="5 9" id="KW-0472">Membrane</keyword>
<dbReference type="GO" id="GO:0007186">
    <property type="term" value="P:G protein-coupled receptor signaling pathway"/>
    <property type="evidence" value="ECO:0000318"/>
    <property type="project" value="GO_Central"/>
</dbReference>
<dbReference type="OrthoDB" id="10049706at2759"/>
<keyword evidence="12" id="KW-1185">Reference proteome</keyword>
<proteinExistence type="inferred from homology"/>
<evidence type="ECO:0000256" key="9">
    <source>
        <dbReference type="SAM" id="Phobius"/>
    </source>
</evidence>
<evidence type="ECO:0000313" key="12">
    <source>
        <dbReference type="Proteomes" id="UP000007110"/>
    </source>
</evidence>
<reference evidence="12" key="1">
    <citation type="submission" date="2015-02" db="EMBL/GenBank/DDBJ databases">
        <title>Genome sequencing for Strongylocentrotus purpuratus.</title>
        <authorList>
            <person name="Murali S."/>
            <person name="Liu Y."/>
            <person name="Vee V."/>
            <person name="English A."/>
            <person name="Wang M."/>
            <person name="Skinner E."/>
            <person name="Han Y."/>
            <person name="Muzny D.M."/>
            <person name="Worley K.C."/>
            <person name="Gibbs R.A."/>
        </authorList>
    </citation>
    <scope>NUCLEOTIDE SEQUENCE</scope>
</reference>
<dbReference type="FunFam" id="1.20.1070.10:FF:000652">
    <property type="entry name" value="Uncharacterized protein"/>
    <property type="match status" value="1"/>
</dbReference>
<dbReference type="GO" id="GO:0005886">
    <property type="term" value="C:plasma membrane"/>
    <property type="evidence" value="ECO:0000318"/>
    <property type="project" value="GO_Central"/>
</dbReference>
<evidence type="ECO:0000256" key="8">
    <source>
        <dbReference type="RuleBase" id="RU000688"/>
    </source>
</evidence>
<dbReference type="AlphaFoldDB" id="A0A7M7SWL5"/>
<evidence type="ECO:0000313" key="11">
    <source>
        <dbReference type="EnsemblMetazoa" id="XP_030836709"/>
    </source>
</evidence>
<evidence type="ECO:0000256" key="3">
    <source>
        <dbReference type="ARBA" id="ARBA00022989"/>
    </source>
</evidence>
<protein>
    <recommendedName>
        <fullName evidence="10">G-protein coupled receptors family 1 profile domain-containing protein</fullName>
    </recommendedName>
</protein>
<comment type="similarity">
    <text evidence="8">Belongs to the G-protein coupled receptor 1 family.</text>
</comment>
<feature type="transmembrane region" description="Helical" evidence="9">
    <location>
        <begin position="147"/>
        <end position="167"/>
    </location>
</feature>
<feature type="domain" description="G-protein coupled receptors family 1 profile" evidence="10">
    <location>
        <begin position="47"/>
        <end position="303"/>
    </location>
</feature>
<dbReference type="PANTHER" id="PTHR45695">
    <property type="entry name" value="LEUCOKININ RECEPTOR-RELATED"/>
    <property type="match status" value="1"/>
</dbReference>
<accession>A0A7M7SWL5</accession>
<dbReference type="PANTHER" id="PTHR45695:SF26">
    <property type="entry name" value="NEUROPEPTIDE CCHAMIDE-1 RECEPTOR"/>
    <property type="match status" value="1"/>
</dbReference>